<proteinExistence type="predicted"/>
<dbReference type="EMBL" id="ML986725">
    <property type="protein sequence ID" value="KAF2259005.1"/>
    <property type="molecule type" value="Genomic_DNA"/>
</dbReference>
<dbReference type="Proteomes" id="UP000800093">
    <property type="component" value="Unassembled WGS sequence"/>
</dbReference>
<dbReference type="AlphaFoldDB" id="A0A9P4MVH7"/>
<protein>
    <submittedName>
        <fullName evidence="1">Uncharacterized protein</fullName>
    </submittedName>
</protein>
<name>A0A9P4MVH7_9PLEO</name>
<gene>
    <name evidence="1" type="ORF">CC78DRAFT_586460</name>
</gene>
<keyword evidence="2" id="KW-1185">Reference proteome</keyword>
<evidence type="ECO:0000313" key="2">
    <source>
        <dbReference type="Proteomes" id="UP000800093"/>
    </source>
</evidence>
<evidence type="ECO:0000313" key="1">
    <source>
        <dbReference type="EMBL" id="KAF2259005.1"/>
    </source>
</evidence>
<accession>A0A9P4MVH7</accession>
<sequence length="129" mass="13935">MRREHQELRAGALTRAGVTSCGDSSRGWHGDCLGIGPVEVRLPGVIRTGNNTTNNNNNHNNNNITAETIQTKQASVPTRGTLLYGIETGSVPAEAWTSLPLAVRAHPHVKYRIGTVPPPLAPTTRNRPR</sequence>
<reference evidence="2" key="1">
    <citation type="journal article" date="2020" name="Stud. Mycol.">
        <title>101 Dothideomycetes genomes: A test case for predicting lifestyles and emergence of pathogens.</title>
        <authorList>
            <person name="Haridas S."/>
            <person name="Albert R."/>
            <person name="Binder M."/>
            <person name="Bloem J."/>
            <person name="LaButti K."/>
            <person name="Salamov A."/>
            <person name="Andreopoulos B."/>
            <person name="Baker S."/>
            <person name="Barry K."/>
            <person name="Bills G."/>
            <person name="Bluhm B."/>
            <person name="Cannon C."/>
            <person name="Castanera R."/>
            <person name="Culley D."/>
            <person name="Daum C."/>
            <person name="Ezra D."/>
            <person name="Gonzalez J."/>
            <person name="Henrissat B."/>
            <person name="Kuo A."/>
            <person name="Liang C."/>
            <person name="Lipzen A."/>
            <person name="Lutzoni F."/>
            <person name="Magnuson J."/>
            <person name="Mondo S."/>
            <person name="Nolan M."/>
            <person name="Ohm R."/>
            <person name="Pangilinan J."/>
            <person name="Park H.-J."/>
            <person name="Ramirez L."/>
            <person name="Alfaro M."/>
            <person name="Sun H."/>
            <person name="Tritt A."/>
            <person name="Yoshinaga Y."/>
            <person name="Zwiers L.-H."/>
            <person name="Turgeon B."/>
            <person name="Goodwin S."/>
            <person name="Spatafora J."/>
            <person name="Crous P."/>
            <person name="Grigoriev I."/>
        </authorList>
    </citation>
    <scope>NUCLEOTIDE SEQUENCE [LARGE SCALE GENOMIC DNA]</scope>
    <source>
        <strain evidence="2">CBS 304.66</strain>
    </source>
</reference>
<organism evidence="1 2">
    <name type="scientific">Lojkania enalia</name>
    <dbReference type="NCBI Taxonomy" id="147567"/>
    <lineage>
        <taxon>Eukaryota</taxon>
        <taxon>Fungi</taxon>
        <taxon>Dikarya</taxon>
        <taxon>Ascomycota</taxon>
        <taxon>Pezizomycotina</taxon>
        <taxon>Dothideomycetes</taxon>
        <taxon>Pleosporomycetidae</taxon>
        <taxon>Pleosporales</taxon>
        <taxon>Pleosporales incertae sedis</taxon>
        <taxon>Lojkania</taxon>
    </lineage>
</organism>
<comment type="caution">
    <text evidence="1">The sequence shown here is derived from an EMBL/GenBank/DDBJ whole genome shotgun (WGS) entry which is preliminary data.</text>
</comment>